<keyword evidence="4" id="KW-1185">Reference proteome</keyword>
<dbReference type="InterPro" id="IPR041162">
    <property type="entry name" value="Bact_HORMA_1"/>
</dbReference>
<dbReference type="Proteomes" id="UP000318081">
    <property type="component" value="Chromosome"/>
</dbReference>
<gene>
    <name evidence="3" type="ORF">TBK1r_43800</name>
</gene>
<feature type="domain" description="Bacterial HORMA" evidence="2">
    <location>
        <begin position="3"/>
        <end position="168"/>
    </location>
</feature>
<evidence type="ECO:0000313" key="3">
    <source>
        <dbReference type="EMBL" id="QDV85400.1"/>
    </source>
</evidence>
<dbReference type="Pfam" id="PF18138">
    <property type="entry name" value="bacHORMA_1"/>
    <property type="match status" value="1"/>
</dbReference>
<dbReference type="RefSeq" id="WP_145214967.1">
    <property type="nucleotide sequence ID" value="NZ_CP036432.1"/>
</dbReference>
<feature type="compositionally biased region" description="Polar residues" evidence="1">
    <location>
        <begin position="125"/>
        <end position="139"/>
    </location>
</feature>
<dbReference type="EMBL" id="CP036432">
    <property type="protein sequence ID" value="QDV85400.1"/>
    <property type="molecule type" value="Genomic_DNA"/>
</dbReference>
<evidence type="ECO:0000313" key="4">
    <source>
        <dbReference type="Proteomes" id="UP000318081"/>
    </source>
</evidence>
<name>A0ABX5XVG2_9BACT</name>
<protein>
    <recommendedName>
        <fullName evidence="2">Bacterial HORMA domain-containing protein</fullName>
    </recommendedName>
</protein>
<sequence length="170" mass="18782">MSTFTHTASATFTITHAKHLASKIAADLNACSRLHGNPSVAAVENYNAELVELFRYGYLSRYEFGFKRDEKRVLSWSYEVSTSGNIETDERAGKMSAYVDLGGTTFFNYAWYSSKYNSLASDQQSTFKDSHPVNRTSGDPPSDGLGSWSGTEKNYSAGGTGVSRQSFRSY</sequence>
<evidence type="ECO:0000256" key="1">
    <source>
        <dbReference type="SAM" id="MobiDB-lite"/>
    </source>
</evidence>
<feature type="region of interest" description="Disordered" evidence="1">
    <location>
        <begin position="125"/>
        <end position="170"/>
    </location>
</feature>
<proteinExistence type="predicted"/>
<organism evidence="3 4">
    <name type="scientific">Stieleria magnilauensis</name>
    <dbReference type="NCBI Taxonomy" id="2527963"/>
    <lineage>
        <taxon>Bacteria</taxon>
        <taxon>Pseudomonadati</taxon>
        <taxon>Planctomycetota</taxon>
        <taxon>Planctomycetia</taxon>
        <taxon>Pirellulales</taxon>
        <taxon>Pirellulaceae</taxon>
        <taxon>Stieleria</taxon>
    </lineage>
</organism>
<evidence type="ECO:0000259" key="2">
    <source>
        <dbReference type="Pfam" id="PF18138"/>
    </source>
</evidence>
<reference evidence="3 4" key="1">
    <citation type="submission" date="2019-02" db="EMBL/GenBank/DDBJ databases">
        <title>Deep-cultivation of Planctomycetes and their phenomic and genomic characterization uncovers novel biology.</title>
        <authorList>
            <person name="Wiegand S."/>
            <person name="Jogler M."/>
            <person name="Boedeker C."/>
            <person name="Pinto D."/>
            <person name="Vollmers J."/>
            <person name="Rivas-Marin E."/>
            <person name="Kohn T."/>
            <person name="Peeters S.H."/>
            <person name="Heuer A."/>
            <person name="Rast P."/>
            <person name="Oberbeckmann S."/>
            <person name="Bunk B."/>
            <person name="Jeske O."/>
            <person name="Meyerdierks A."/>
            <person name="Storesund J.E."/>
            <person name="Kallscheuer N."/>
            <person name="Luecker S."/>
            <person name="Lage O.M."/>
            <person name="Pohl T."/>
            <person name="Merkel B.J."/>
            <person name="Hornburger P."/>
            <person name="Mueller R.-W."/>
            <person name="Bruemmer F."/>
            <person name="Labrenz M."/>
            <person name="Spormann A.M."/>
            <person name="Op den Camp H."/>
            <person name="Overmann J."/>
            <person name="Amann R."/>
            <person name="Jetten M.S.M."/>
            <person name="Mascher T."/>
            <person name="Medema M.H."/>
            <person name="Devos D.P."/>
            <person name="Kaster A.-K."/>
            <person name="Ovreas L."/>
            <person name="Rohde M."/>
            <person name="Galperin M.Y."/>
            <person name="Jogler C."/>
        </authorList>
    </citation>
    <scope>NUCLEOTIDE SEQUENCE [LARGE SCALE GENOMIC DNA]</scope>
    <source>
        <strain evidence="3 4">TBK1r</strain>
    </source>
</reference>
<accession>A0ABX5XVG2</accession>